<feature type="domain" description="DNA polymerase zeta catalytic subunit N-terminal" evidence="21">
    <location>
        <begin position="72"/>
        <end position="99"/>
    </location>
</feature>
<evidence type="ECO:0000256" key="11">
    <source>
        <dbReference type="ARBA" id="ARBA00023014"/>
    </source>
</evidence>
<evidence type="ECO:0000256" key="14">
    <source>
        <dbReference type="ARBA" id="ARBA00049244"/>
    </source>
</evidence>
<evidence type="ECO:0000259" key="17">
    <source>
        <dbReference type="Pfam" id="PF00136"/>
    </source>
</evidence>
<keyword evidence="7" id="KW-0227">DNA damage</keyword>
<dbReference type="SUPFAM" id="SSF56672">
    <property type="entry name" value="DNA/RNA polymerases"/>
    <property type="match status" value="1"/>
</dbReference>
<evidence type="ECO:0000313" key="22">
    <source>
        <dbReference type="EMBL" id="CAK7222280.1"/>
    </source>
</evidence>
<name>A0ABP0BRJ4_9PEZI</name>
<feature type="domain" description="DNA-directed DNA polymerase family B exonuclease" evidence="18">
    <location>
        <begin position="741"/>
        <end position="907"/>
    </location>
</feature>
<keyword evidence="10 15" id="KW-0408">Iron</keyword>
<feature type="compositionally biased region" description="Low complexity" evidence="16">
    <location>
        <begin position="511"/>
        <end position="521"/>
    </location>
</feature>
<feature type="domain" description="C4-type zinc-finger of DNA polymerase delta" evidence="19">
    <location>
        <begin position="1606"/>
        <end position="1665"/>
    </location>
</feature>
<evidence type="ECO:0000256" key="4">
    <source>
        <dbReference type="ARBA" id="ARBA00022679"/>
    </source>
</evidence>
<feature type="compositionally biased region" description="Low complexity" evidence="16">
    <location>
        <begin position="463"/>
        <end position="476"/>
    </location>
</feature>
<evidence type="ECO:0000256" key="5">
    <source>
        <dbReference type="ARBA" id="ARBA00022695"/>
    </source>
</evidence>
<protein>
    <recommendedName>
        <fullName evidence="15">DNA polymerase</fullName>
        <ecNumber evidence="15">2.7.7.7</ecNumber>
    </recommendedName>
</protein>
<comment type="similarity">
    <text evidence="3 15">Belongs to the DNA polymerase type-B family.</text>
</comment>
<dbReference type="PANTHER" id="PTHR45812:SF1">
    <property type="entry name" value="DNA POLYMERASE ZETA CATALYTIC SUBUNIT"/>
    <property type="match status" value="1"/>
</dbReference>
<dbReference type="InterPro" id="IPR012337">
    <property type="entry name" value="RNaseH-like_sf"/>
</dbReference>
<feature type="domain" description="DNA-directed DNA polymerase family B multifunctional" evidence="17">
    <location>
        <begin position="976"/>
        <end position="1079"/>
    </location>
</feature>
<dbReference type="CDD" id="cd05534">
    <property type="entry name" value="POLBc_zeta"/>
    <property type="match status" value="1"/>
</dbReference>
<evidence type="ECO:0000256" key="12">
    <source>
        <dbReference type="ARBA" id="ARBA00023128"/>
    </source>
</evidence>
<evidence type="ECO:0000259" key="19">
    <source>
        <dbReference type="Pfam" id="PF14260"/>
    </source>
</evidence>
<dbReference type="Proteomes" id="UP001642405">
    <property type="component" value="Unassembled WGS sequence"/>
</dbReference>
<keyword evidence="15" id="KW-0235">DNA replication</keyword>
<feature type="compositionally biased region" description="Basic and acidic residues" evidence="16">
    <location>
        <begin position="482"/>
        <end position="491"/>
    </location>
</feature>
<feature type="compositionally biased region" description="Low complexity" evidence="16">
    <location>
        <begin position="713"/>
        <end position="730"/>
    </location>
</feature>
<dbReference type="Gene3D" id="3.30.420.10">
    <property type="entry name" value="Ribonuclease H-like superfamily/Ribonuclease H"/>
    <property type="match status" value="1"/>
</dbReference>
<evidence type="ECO:0000256" key="1">
    <source>
        <dbReference type="ARBA" id="ARBA00001966"/>
    </source>
</evidence>
<keyword evidence="9 15" id="KW-0239">DNA-directed DNA polymerase</keyword>
<dbReference type="InterPro" id="IPR023211">
    <property type="entry name" value="DNA_pol_palm_dom_sf"/>
</dbReference>
<evidence type="ECO:0000256" key="6">
    <source>
        <dbReference type="ARBA" id="ARBA00022723"/>
    </source>
</evidence>
<dbReference type="InterPro" id="IPR056435">
    <property type="entry name" value="DPOD/Z_N"/>
</dbReference>
<evidence type="ECO:0000256" key="13">
    <source>
        <dbReference type="ARBA" id="ARBA00023204"/>
    </source>
</evidence>
<dbReference type="Pfam" id="PF00136">
    <property type="entry name" value="DNA_pol_B"/>
    <property type="match status" value="2"/>
</dbReference>
<dbReference type="InterPro" id="IPR006134">
    <property type="entry name" value="DNA-dir_DNA_pol_B_multi_dom"/>
</dbReference>
<dbReference type="InterPro" id="IPR043502">
    <property type="entry name" value="DNA/RNA_pol_sf"/>
</dbReference>
<reference evidence="22 23" key="1">
    <citation type="submission" date="2024-01" db="EMBL/GenBank/DDBJ databases">
        <authorList>
            <person name="Allen C."/>
            <person name="Tagirdzhanova G."/>
        </authorList>
    </citation>
    <scope>NUCLEOTIDE SEQUENCE [LARGE SCALE GENOMIC DNA]</scope>
</reference>
<accession>A0ABP0BRJ4</accession>
<feature type="region of interest" description="Disordered" evidence="16">
    <location>
        <begin position="1083"/>
        <end position="1107"/>
    </location>
</feature>
<evidence type="ECO:0000259" key="18">
    <source>
        <dbReference type="Pfam" id="PF03104"/>
    </source>
</evidence>
<keyword evidence="12" id="KW-0496">Mitochondrion</keyword>
<keyword evidence="13" id="KW-0234">DNA repair</keyword>
<feature type="region of interest" description="Disordered" evidence="16">
    <location>
        <begin position="343"/>
        <end position="587"/>
    </location>
</feature>
<dbReference type="SUPFAM" id="SSF53098">
    <property type="entry name" value="Ribonuclease H-like"/>
    <property type="match status" value="1"/>
</dbReference>
<keyword evidence="4 15" id="KW-0808">Transferase</keyword>
<dbReference type="InterPro" id="IPR036397">
    <property type="entry name" value="RNaseH_sf"/>
</dbReference>
<feature type="compositionally biased region" description="Basic and acidic residues" evidence="16">
    <location>
        <begin position="366"/>
        <end position="378"/>
    </location>
</feature>
<evidence type="ECO:0000256" key="7">
    <source>
        <dbReference type="ARBA" id="ARBA00022763"/>
    </source>
</evidence>
<dbReference type="InterPro" id="IPR030559">
    <property type="entry name" value="PolZ_Rev3"/>
</dbReference>
<evidence type="ECO:0000256" key="15">
    <source>
        <dbReference type="RuleBase" id="RU000442"/>
    </source>
</evidence>
<dbReference type="Pfam" id="PF24055">
    <property type="entry name" value="POL3_N"/>
    <property type="match status" value="1"/>
</dbReference>
<dbReference type="Gene3D" id="3.90.1600.10">
    <property type="entry name" value="Palm domain of DNA polymerase"/>
    <property type="match status" value="2"/>
</dbReference>
<dbReference type="GO" id="GO:0003887">
    <property type="term" value="F:DNA-directed DNA polymerase activity"/>
    <property type="evidence" value="ECO:0007669"/>
    <property type="project" value="UniProtKB-EC"/>
</dbReference>
<evidence type="ECO:0000256" key="16">
    <source>
        <dbReference type="SAM" id="MobiDB-lite"/>
    </source>
</evidence>
<organism evidence="22 23">
    <name type="scientific">Sporothrix curviconia</name>
    <dbReference type="NCBI Taxonomy" id="1260050"/>
    <lineage>
        <taxon>Eukaryota</taxon>
        <taxon>Fungi</taxon>
        <taxon>Dikarya</taxon>
        <taxon>Ascomycota</taxon>
        <taxon>Pezizomycotina</taxon>
        <taxon>Sordariomycetes</taxon>
        <taxon>Sordariomycetidae</taxon>
        <taxon>Ophiostomatales</taxon>
        <taxon>Ophiostomataceae</taxon>
        <taxon>Sporothrix</taxon>
    </lineage>
</organism>
<evidence type="ECO:0000259" key="20">
    <source>
        <dbReference type="Pfam" id="PF24055"/>
    </source>
</evidence>
<dbReference type="Gene3D" id="1.10.287.690">
    <property type="entry name" value="Helix hairpin bin"/>
    <property type="match status" value="1"/>
</dbReference>
<evidence type="ECO:0000256" key="9">
    <source>
        <dbReference type="ARBA" id="ARBA00022932"/>
    </source>
</evidence>
<evidence type="ECO:0000259" key="21">
    <source>
        <dbReference type="Pfam" id="PF24065"/>
    </source>
</evidence>
<feature type="compositionally biased region" description="Basic and acidic residues" evidence="16">
    <location>
        <begin position="33"/>
        <end position="55"/>
    </location>
</feature>
<feature type="region of interest" description="Disordered" evidence="16">
    <location>
        <begin position="713"/>
        <end position="734"/>
    </location>
</feature>
<feature type="region of interest" description="Disordered" evidence="16">
    <location>
        <begin position="32"/>
        <end position="69"/>
    </location>
</feature>
<comment type="cofactor">
    <cofactor evidence="1 15">
        <name>[4Fe-4S] cluster</name>
        <dbReference type="ChEBI" id="CHEBI:49883"/>
    </cofactor>
</comment>
<feature type="domain" description="DNA polymerase delta/zeta catalytic subunit N-terminal" evidence="20">
    <location>
        <begin position="100"/>
        <end position="169"/>
    </location>
</feature>
<keyword evidence="11 15" id="KW-0411">Iron-sulfur</keyword>
<keyword evidence="23" id="KW-1185">Reference proteome</keyword>
<dbReference type="InterPro" id="IPR025687">
    <property type="entry name" value="Znf-C4pol"/>
</dbReference>
<dbReference type="Gene3D" id="1.10.132.60">
    <property type="entry name" value="DNA polymerase family B, C-terminal domain"/>
    <property type="match status" value="1"/>
</dbReference>
<dbReference type="InterPro" id="IPR056447">
    <property type="entry name" value="REV3_N"/>
</dbReference>
<sequence>MFQVRIHCIDYCLAAPTKADFAASRAPIVRKNSSRETAKGPTKDASEDTRRDTSRDTSNNGSRVSNVSDAAADSREVRVPIIRVFGATASGRIACAHIHGVFPYVFVPFDSFRFEDVDRIIASLRNGINRAVGRTAVLAITFVRGIPFYGFHVGFRPYLKIYLYDPSQMSRVAEMLRQGRIGGVPQLLPQESHIPFLLQFMTDYNLYGCDILEATEKEVSWRAPAPPSPSARNCPLEVDIAAYSICNRHAVPERWQHEDLPEVPNKPNERLVYSMAALWREMAAKYNKKGRKNAEERKAWEMISTQEAFAQLGASSSDPRRTPAAWIHEDEYREQIADIIAAEKRHDTRTPPRESLEDELPTIRQSVEDFYPKSTRSENKKRKRGCTQGHPGGQETAANDNGDSDGDFDFPSSLPKKPRLSDAAALSAVGHPSPSPDFEQQLGSILAKHESAFDKATLSNEWLRSQQSEPRQSQELPTRRKQQNDPKDSHRPLPQTFPVVKSAFTRDADKSSSQTTSQTTSDYENESQSQQLFIPSTPDLELEHLSTPQKTGRNKKQEADVVPGTQADEDRKTPRQSGAVALPGEPKEPFYRVSERVLVLSQPPPTAKDVMLSLGKFGPTEVPRDAFFSNKSDYQKTKHSVLATVNTAPTLPAFDPIHQSDVGVFRRQQDVRPRGTTRSWEFALLPPSQATVEAWLQAEQDQEAAAKEADALQLSSTQQQMTQSQLSQEQRAALRRPKTGLQLDMRTLCLEVHAASRGTFLPNPERDAIQCVFWRCSGGGEIDIYEEVHGLHIGGKNGGVISAKRPLRDDFCVDVAADEKALIQLVIRLVHLLDPDLLAGYEVLGSSWGYLKERAALYDIDLWQELSRVAQPRVVPFHERDQGVTGRYVLSINQAMRADVDLRQYTLESAAWNVLGRRVPFYRPEVLTAWASSGRQTDLSRLMRYYRRRTAVGLALIEATELVSRTSEQARVLGVDFASVLDRGSQFKVESVMLRVAKPENFVMPSPSHEQVGQQNAAECTPLVLEPRSNFYSSPVVVLDFTSLYPSLMIAYNLCYSTYAGRLDPLYHEKKLAVKAAAQERTRVEKDTHHDIGNSDNVGSDHGSSGNTVNCPVVDDETAALLAKHQEKAATKLGFTTYNRPPGLLDRLSQLGLVVSPTGTMYVGARTRQSLLAKMLAELLDTRAMVKAAMKKTAAHKIAERQRLHNRQLALKLLANVTYGYTSASFSGRMPCVEVADSIVQTGRQTLDKAIALIHSVQRWGAEVVYGDTDSLFIHLPGRTREEAFKLGAEMAEAVTATNAHPVRLKFEKVYHPCVLLAKKRYVGYMYDNPQQAEPVFDAKGIETVRRDGSPASAKILEECLRILFDSADLSRVKAYVQARFEDVMSDRLSIADLCFAKEVRAPTSYRAPPPGAVVASRRMAQDPRATLVHGERVPYVVIAGPPDMALRDRCVAPEEMVKNRNLRLDSDYYIQKSLVPPLDRIFRLVGVDVLRWYLEMPKARMPLRTADPAPTQQMAGAGAGSAGGGHVGQQTLDTWLRGSRCARCDMPVRRKRRRWPAWRGGGAQRGVANGGSNGNGNGNGKDADKVRFGQQTSAAAPSSSAKTPVLCKSCARDAPGTLARLQTQARDAERAYREILEGCRSCARLGPREEVRCENLTCPVYFVRTERAVKAKIERAKAPLVAMLARRGMQDLEW</sequence>
<keyword evidence="15" id="KW-0539">Nucleus</keyword>
<comment type="subcellular location">
    <subcellularLocation>
        <location evidence="2">Mitochondrion</location>
    </subcellularLocation>
    <subcellularLocation>
        <location evidence="15">Nucleus</location>
    </subcellularLocation>
</comment>
<dbReference type="EC" id="2.7.7.7" evidence="15"/>
<dbReference type="Gene3D" id="3.30.342.10">
    <property type="entry name" value="DNA Polymerase, chain B, domain 1"/>
    <property type="match status" value="1"/>
</dbReference>
<keyword evidence="5 15" id="KW-0548">Nucleotidyltransferase</keyword>
<keyword evidence="15" id="KW-0004">4Fe-4S</keyword>
<dbReference type="PANTHER" id="PTHR45812">
    <property type="entry name" value="DNA POLYMERASE ZETA CATALYTIC SUBUNIT"/>
    <property type="match status" value="1"/>
</dbReference>
<feature type="compositionally biased region" description="Basic and acidic residues" evidence="16">
    <location>
        <begin position="1083"/>
        <end position="1093"/>
    </location>
</feature>
<dbReference type="CDD" id="cd05778">
    <property type="entry name" value="DNA_polB_zeta_exo"/>
    <property type="match status" value="1"/>
</dbReference>
<dbReference type="InterPro" id="IPR017964">
    <property type="entry name" value="DNA-dir_DNA_pol_B_CS"/>
</dbReference>
<evidence type="ECO:0000256" key="8">
    <source>
        <dbReference type="ARBA" id="ARBA00022833"/>
    </source>
</evidence>
<evidence type="ECO:0000313" key="23">
    <source>
        <dbReference type="Proteomes" id="UP001642405"/>
    </source>
</evidence>
<proteinExistence type="inferred from homology"/>
<keyword evidence="15" id="KW-0238">DNA-binding</keyword>
<feature type="domain" description="DNA-directed DNA polymerase family B multifunctional" evidence="17">
    <location>
        <begin position="1151"/>
        <end position="1484"/>
    </location>
</feature>
<dbReference type="Pfam" id="PF24065">
    <property type="entry name" value="REV3_N"/>
    <property type="match status" value="1"/>
</dbReference>
<evidence type="ECO:0000256" key="10">
    <source>
        <dbReference type="ARBA" id="ARBA00023004"/>
    </source>
</evidence>
<dbReference type="SMART" id="SM00486">
    <property type="entry name" value="POLBc"/>
    <property type="match status" value="1"/>
</dbReference>
<keyword evidence="15" id="KW-0863">Zinc-finger</keyword>
<feature type="region of interest" description="Disordered" evidence="16">
    <location>
        <begin position="1556"/>
        <end position="1586"/>
    </location>
</feature>
<feature type="compositionally biased region" description="Polar residues" evidence="16">
    <location>
        <begin position="1094"/>
        <end position="1107"/>
    </location>
</feature>
<feature type="compositionally biased region" description="Gly residues" evidence="16">
    <location>
        <begin position="1560"/>
        <end position="1580"/>
    </location>
</feature>
<dbReference type="EMBL" id="CAWUHB010000024">
    <property type="protein sequence ID" value="CAK7222280.1"/>
    <property type="molecule type" value="Genomic_DNA"/>
</dbReference>
<comment type="caution">
    <text evidence="22">The sequence shown here is derived from an EMBL/GenBank/DDBJ whole genome shotgun (WGS) entry which is preliminary data.</text>
</comment>
<evidence type="ECO:0000256" key="3">
    <source>
        <dbReference type="ARBA" id="ARBA00005755"/>
    </source>
</evidence>
<dbReference type="InterPro" id="IPR006172">
    <property type="entry name" value="DNA-dir_DNA_pol_B"/>
</dbReference>
<dbReference type="PROSITE" id="PS00116">
    <property type="entry name" value="DNA_POLYMERASE_B"/>
    <property type="match status" value="1"/>
</dbReference>
<dbReference type="InterPro" id="IPR042087">
    <property type="entry name" value="DNA_pol_B_thumb"/>
</dbReference>
<evidence type="ECO:0000256" key="2">
    <source>
        <dbReference type="ARBA" id="ARBA00004173"/>
    </source>
</evidence>
<dbReference type="Pfam" id="PF03104">
    <property type="entry name" value="DNA_pol_B_exo1"/>
    <property type="match status" value="1"/>
</dbReference>
<keyword evidence="6 15" id="KW-0479">Metal-binding</keyword>
<dbReference type="PRINTS" id="PR00106">
    <property type="entry name" value="DNAPOLB"/>
</dbReference>
<keyword evidence="8 15" id="KW-0862">Zinc</keyword>
<dbReference type="Pfam" id="PF14260">
    <property type="entry name" value="zf-C4pol"/>
    <property type="match status" value="1"/>
</dbReference>
<gene>
    <name evidence="22" type="primary">REV3</name>
    <name evidence="22" type="ORF">SCUCBS95973_004789</name>
</gene>
<feature type="compositionally biased region" description="Basic and acidic residues" evidence="16">
    <location>
        <begin position="343"/>
        <end position="355"/>
    </location>
</feature>
<dbReference type="InterPro" id="IPR006133">
    <property type="entry name" value="DNA-dir_DNA_pol_B_exonuc"/>
</dbReference>
<feature type="compositionally biased region" description="Polar residues" evidence="16">
    <location>
        <begin position="56"/>
        <end position="68"/>
    </location>
</feature>
<comment type="catalytic activity">
    <reaction evidence="14 15">
        <text>DNA(n) + a 2'-deoxyribonucleoside 5'-triphosphate = DNA(n+1) + diphosphate</text>
        <dbReference type="Rhea" id="RHEA:22508"/>
        <dbReference type="Rhea" id="RHEA-COMP:17339"/>
        <dbReference type="Rhea" id="RHEA-COMP:17340"/>
        <dbReference type="ChEBI" id="CHEBI:33019"/>
        <dbReference type="ChEBI" id="CHEBI:61560"/>
        <dbReference type="ChEBI" id="CHEBI:173112"/>
        <dbReference type="EC" id="2.7.7.7"/>
    </reaction>
</comment>